<evidence type="ECO:0000256" key="1">
    <source>
        <dbReference type="SAM" id="Phobius"/>
    </source>
</evidence>
<keyword evidence="1" id="KW-0812">Transmembrane</keyword>
<reference evidence="2" key="1">
    <citation type="submission" date="2016-09" db="EMBL/GenBank/DDBJ databases">
        <authorList>
            <person name="Hebert L."/>
            <person name="Moumen B."/>
        </authorList>
    </citation>
    <scope>NUCLEOTIDE SEQUENCE [LARGE SCALE GENOMIC DNA]</scope>
    <source>
        <strain evidence="2">OVI</strain>
    </source>
</reference>
<organism evidence="2 3">
    <name type="scientific">Trypanosoma equiperdum</name>
    <dbReference type="NCBI Taxonomy" id="5694"/>
    <lineage>
        <taxon>Eukaryota</taxon>
        <taxon>Discoba</taxon>
        <taxon>Euglenozoa</taxon>
        <taxon>Kinetoplastea</taxon>
        <taxon>Metakinetoplastina</taxon>
        <taxon>Trypanosomatida</taxon>
        <taxon>Trypanosomatidae</taxon>
        <taxon>Trypanosoma</taxon>
    </lineage>
</organism>
<dbReference type="VEuPathDB" id="TriTrypDB:TEOVI_000021300"/>
<gene>
    <name evidence="2" type="ORF">TEOVI_000021300</name>
</gene>
<keyword evidence="1" id="KW-1133">Transmembrane helix</keyword>
<feature type="transmembrane region" description="Helical" evidence="1">
    <location>
        <begin position="158"/>
        <end position="184"/>
    </location>
</feature>
<dbReference type="AlphaFoldDB" id="A0A1G4I1Q3"/>
<sequence length="193" mass="23229">MVLWELCKPPFFSFFFLSIPLRRLHLFPLRTPHCPVQIHFIATFLFPLHLLRVFFFPPFKHSRYCYHNHQHHHGHYYIITITIFQLIFLFYSLLRILMTATAIPSCWLRLRLPAFSFDVSGFIRTKGRKKNEVISFIVADLLRRHVHDITCVQTLCSLWAAFCMHGFVFLSPFVNFFCFLYNYFVIRLNEFIT</sequence>
<evidence type="ECO:0000313" key="3">
    <source>
        <dbReference type="Proteomes" id="UP000195570"/>
    </source>
</evidence>
<feature type="transmembrane region" description="Helical" evidence="1">
    <location>
        <begin position="36"/>
        <end position="55"/>
    </location>
</feature>
<dbReference type="GeneID" id="92374153"/>
<comment type="caution">
    <text evidence="2">The sequence shown here is derived from an EMBL/GenBank/DDBJ whole genome shotgun (WGS) entry which is preliminary data.</text>
</comment>
<evidence type="ECO:0000313" key="2">
    <source>
        <dbReference type="EMBL" id="SCU65699.1"/>
    </source>
</evidence>
<name>A0A1G4I1Q3_TRYEQ</name>
<proteinExistence type="predicted"/>
<feature type="transmembrane region" description="Helical" evidence="1">
    <location>
        <begin position="76"/>
        <end position="94"/>
    </location>
</feature>
<keyword evidence="3" id="KW-1185">Reference proteome</keyword>
<dbReference type="EMBL" id="CZPT02000366">
    <property type="protein sequence ID" value="SCU65699.1"/>
    <property type="molecule type" value="Genomic_DNA"/>
</dbReference>
<accession>A0A1G4I1Q3</accession>
<keyword evidence="1" id="KW-0472">Membrane</keyword>
<dbReference type="RefSeq" id="XP_067077259.1">
    <property type="nucleotide sequence ID" value="XM_067221158.1"/>
</dbReference>
<protein>
    <submittedName>
        <fullName evidence="2">Uncharacterized protein</fullName>
    </submittedName>
</protein>
<dbReference type="Proteomes" id="UP000195570">
    <property type="component" value="Unassembled WGS sequence"/>
</dbReference>